<accession>A0ABV0U462</accession>
<reference evidence="1 2" key="1">
    <citation type="submission" date="2021-06" db="EMBL/GenBank/DDBJ databases">
        <authorList>
            <person name="Palmer J.M."/>
        </authorList>
    </citation>
    <scope>NUCLEOTIDE SEQUENCE [LARGE SCALE GENOMIC DNA]</scope>
    <source>
        <strain evidence="2">if_2019</strain>
        <tissue evidence="1">Muscle</tissue>
    </source>
</reference>
<gene>
    <name evidence="1" type="ORF">ILYODFUR_035287</name>
</gene>
<dbReference type="EMBL" id="JAHRIQ010053004">
    <property type="protein sequence ID" value="MEQ2238643.1"/>
    <property type="molecule type" value="Genomic_DNA"/>
</dbReference>
<comment type="caution">
    <text evidence="1">The sequence shown here is derived from an EMBL/GenBank/DDBJ whole genome shotgun (WGS) entry which is preliminary data.</text>
</comment>
<proteinExistence type="predicted"/>
<dbReference type="InterPro" id="IPR031248">
    <property type="entry name" value="RNF213"/>
</dbReference>
<evidence type="ECO:0000313" key="1">
    <source>
        <dbReference type="EMBL" id="MEQ2238643.1"/>
    </source>
</evidence>
<protein>
    <submittedName>
        <fullName evidence="1">Uncharacterized protein</fullName>
    </submittedName>
</protein>
<name>A0ABV0U462_9TELE</name>
<evidence type="ECO:0000313" key="2">
    <source>
        <dbReference type="Proteomes" id="UP001482620"/>
    </source>
</evidence>
<dbReference type="PANTHER" id="PTHR22605">
    <property type="entry name" value="RZ-TYPE DOMAIN-CONTAINING PROTEIN"/>
    <property type="match status" value="1"/>
</dbReference>
<dbReference type="Proteomes" id="UP001482620">
    <property type="component" value="Unassembled WGS sequence"/>
</dbReference>
<sequence>VWTKLLSVSFSHEEQTSSWRKTFLNDFKGKLKQEDCVHQIGIYSKMMEEPSDEGPLLCIIEKCALEAVAYMCQDRSGKAMQKQLEMLNITTLDKLMSVVVVRSWPTDVNGDPVEDENLTFQHLLEWDMAKPVFQMAGNWNVYDNANM</sequence>
<dbReference type="PANTHER" id="PTHR22605:SF16">
    <property type="entry name" value="E3 UBIQUITIN-PROTEIN LIGASE RNF213"/>
    <property type="match status" value="1"/>
</dbReference>
<organism evidence="1 2">
    <name type="scientific">Ilyodon furcidens</name>
    <name type="common">goldbreast splitfin</name>
    <dbReference type="NCBI Taxonomy" id="33524"/>
    <lineage>
        <taxon>Eukaryota</taxon>
        <taxon>Metazoa</taxon>
        <taxon>Chordata</taxon>
        <taxon>Craniata</taxon>
        <taxon>Vertebrata</taxon>
        <taxon>Euteleostomi</taxon>
        <taxon>Actinopterygii</taxon>
        <taxon>Neopterygii</taxon>
        <taxon>Teleostei</taxon>
        <taxon>Neoteleostei</taxon>
        <taxon>Acanthomorphata</taxon>
        <taxon>Ovalentaria</taxon>
        <taxon>Atherinomorphae</taxon>
        <taxon>Cyprinodontiformes</taxon>
        <taxon>Goodeidae</taxon>
        <taxon>Ilyodon</taxon>
    </lineage>
</organism>
<feature type="non-terminal residue" evidence="1">
    <location>
        <position position="1"/>
    </location>
</feature>
<keyword evidence="2" id="KW-1185">Reference proteome</keyword>